<sequence length="348" mass="41065">MRLEKELLDFNSNYEKRLSHLKTQLGKQQDDMIRKTNLLWKTVSKKLNDVSTPKNARISMASKSIAAISHDKNEELRKKGVKSMLKLFSLKYLSPASLKELNKNPLALKHVHFVNLIVILSKDNDTEEDVSSTNTCRHDLGNMTRGNEEEKEQGKEEDEMETNVKVKEVIEEEESKFKTDKEVEEILKEEEEDEDDENFNLFPTMKEFSHHEWLLKNARPSWVKARIRTENLNNIKISCMIGHFFKKHAYIDLKSPINIMYRREYNQIMTYGLRSRQRPSNPYKIRNFVGRVRNLKFFIGSFAYECDFMILEDTTSIIDHCLGEMVFRRPFIDETGLVYDKEEETVMF</sequence>
<organism evidence="2">
    <name type="scientific">Tanacetum cinerariifolium</name>
    <name type="common">Dalmatian daisy</name>
    <name type="synonym">Chrysanthemum cinerariifolium</name>
    <dbReference type="NCBI Taxonomy" id="118510"/>
    <lineage>
        <taxon>Eukaryota</taxon>
        <taxon>Viridiplantae</taxon>
        <taxon>Streptophyta</taxon>
        <taxon>Embryophyta</taxon>
        <taxon>Tracheophyta</taxon>
        <taxon>Spermatophyta</taxon>
        <taxon>Magnoliopsida</taxon>
        <taxon>eudicotyledons</taxon>
        <taxon>Gunneridae</taxon>
        <taxon>Pentapetalae</taxon>
        <taxon>asterids</taxon>
        <taxon>campanulids</taxon>
        <taxon>Asterales</taxon>
        <taxon>Asteraceae</taxon>
        <taxon>Asteroideae</taxon>
        <taxon>Anthemideae</taxon>
        <taxon>Anthemidinae</taxon>
        <taxon>Tanacetum</taxon>
    </lineage>
</organism>
<name>A0A699GQ45_TANCI</name>
<proteinExistence type="predicted"/>
<evidence type="ECO:0000256" key="1">
    <source>
        <dbReference type="SAM" id="MobiDB-lite"/>
    </source>
</evidence>
<keyword evidence="2" id="KW-0430">Lectin</keyword>
<dbReference type="GO" id="GO:0030246">
    <property type="term" value="F:carbohydrate binding"/>
    <property type="evidence" value="ECO:0007669"/>
    <property type="project" value="UniProtKB-KW"/>
</dbReference>
<gene>
    <name evidence="2" type="ORF">Tci_141168</name>
</gene>
<keyword evidence="2" id="KW-0418">Kinase</keyword>
<dbReference type="GO" id="GO:0016301">
    <property type="term" value="F:kinase activity"/>
    <property type="evidence" value="ECO:0007669"/>
    <property type="project" value="UniProtKB-KW"/>
</dbReference>
<accession>A0A699GQ45</accession>
<dbReference type="EMBL" id="BKCJ010031214">
    <property type="protein sequence ID" value="GEV69191.1"/>
    <property type="molecule type" value="Genomic_DNA"/>
</dbReference>
<feature type="compositionally biased region" description="Basic and acidic residues" evidence="1">
    <location>
        <begin position="136"/>
        <end position="154"/>
    </location>
</feature>
<reference evidence="2" key="1">
    <citation type="journal article" date="2019" name="Sci. Rep.">
        <title>Draft genome of Tanacetum cinerariifolium, the natural source of mosquito coil.</title>
        <authorList>
            <person name="Yamashiro T."/>
            <person name="Shiraishi A."/>
            <person name="Satake H."/>
            <person name="Nakayama K."/>
        </authorList>
    </citation>
    <scope>NUCLEOTIDE SEQUENCE</scope>
</reference>
<keyword evidence="2" id="KW-0808">Transferase</keyword>
<feature type="region of interest" description="Disordered" evidence="1">
    <location>
        <begin position="127"/>
        <end position="162"/>
    </location>
</feature>
<protein>
    <submittedName>
        <fullName evidence="2">Protein kinase-like domain, concanavalin A-like lectin/glucanase domain protein</fullName>
    </submittedName>
</protein>
<dbReference type="AlphaFoldDB" id="A0A699GQ45"/>
<evidence type="ECO:0000313" key="2">
    <source>
        <dbReference type="EMBL" id="GEV69191.1"/>
    </source>
</evidence>
<comment type="caution">
    <text evidence="2">The sequence shown here is derived from an EMBL/GenBank/DDBJ whole genome shotgun (WGS) entry which is preliminary data.</text>
</comment>